<accession>A0A1H6B8A1</accession>
<organism evidence="1 2">
    <name type="scientific">Halpernia humi</name>
    <dbReference type="NCBI Taxonomy" id="493375"/>
    <lineage>
        <taxon>Bacteria</taxon>
        <taxon>Pseudomonadati</taxon>
        <taxon>Bacteroidota</taxon>
        <taxon>Flavobacteriia</taxon>
        <taxon>Flavobacteriales</taxon>
        <taxon>Weeksellaceae</taxon>
        <taxon>Chryseobacterium group</taxon>
        <taxon>Halpernia</taxon>
    </lineage>
</organism>
<dbReference type="AlphaFoldDB" id="A0A1H6B8A1"/>
<reference evidence="2" key="1">
    <citation type="submission" date="2016-10" db="EMBL/GenBank/DDBJ databases">
        <authorList>
            <person name="Varghese N."/>
            <person name="Submissions S."/>
        </authorList>
    </citation>
    <scope>NUCLEOTIDE SEQUENCE [LARGE SCALE GENOMIC DNA]</scope>
    <source>
        <strain evidence="2">DSM 21580</strain>
    </source>
</reference>
<dbReference type="Proteomes" id="UP000236738">
    <property type="component" value="Unassembled WGS sequence"/>
</dbReference>
<evidence type="ECO:0000313" key="2">
    <source>
        <dbReference type="Proteomes" id="UP000236738"/>
    </source>
</evidence>
<name>A0A1H6B8A1_9FLAO</name>
<protein>
    <submittedName>
        <fullName evidence="1">Uncharacterized protein</fullName>
    </submittedName>
</protein>
<evidence type="ECO:0000313" key="1">
    <source>
        <dbReference type="EMBL" id="SEG56645.1"/>
    </source>
</evidence>
<proteinExistence type="predicted"/>
<keyword evidence="2" id="KW-1185">Reference proteome</keyword>
<dbReference type="EMBL" id="FNUS01000007">
    <property type="protein sequence ID" value="SEG56645.1"/>
    <property type="molecule type" value="Genomic_DNA"/>
</dbReference>
<gene>
    <name evidence="1" type="ORF">SAMN05421847_2774</name>
</gene>
<sequence>MRGGGGTVFYSYLVKNKNYTGSSGVSDEYYNNKKDLHNKIYYNLCFR</sequence>